<dbReference type="InterPro" id="IPR039420">
    <property type="entry name" value="WalR-like"/>
</dbReference>
<sequence>MPPTPTRPPPSPPRCPVADRVRVAVVDDQRLFTEGLRMQIDAADDLECVGIADDGRAGIDLVRREQPDVVLMDLRMPVLDGLAATASLRDGADRAPRVVVLTTLRDDRAVHAAARAGASAFLTKDARPEVLLATVRAAAAGDVTGDPEELLRDFGAPPPRADVGALDRLTPRERETFLLVARGLTNSQIAEAAFVSESTVKTHVQGVLAKLGLRSRLQVVVFAHERGLVRS</sequence>
<dbReference type="CDD" id="cd06170">
    <property type="entry name" value="LuxR_C_like"/>
    <property type="match status" value="1"/>
</dbReference>
<evidence type="ECO:0000259" key="6">
    <source>
        <dbReference type="PROSITE" id="PS50043"/>
    </source>
</evidence>
<feature type="domain" description="Response regulatory" evidence="7">
    <location>
        <begin position="22"/>
        <end position="139"/>
    </location>
</feature>
<evidence type="ECO:0000259" key="7">
    <source>
        <dbReference type="PROSITE" id="PS50110"/>
    </source>
</evidence>
<dbReference type="GO" id="GO:0003677">
    <property type="term" value="F:DNA binding"/>
    <property type="evidence" value="ECO:0007669"/>
    <property type="project" value="UniProtKB-KW"/>
</dbReference>
<dbReference type="InterPro" id="IPR000792">
    <property type="entry name" value="Tscrpt_reg_LuxR_C"/>
</dbReference>
<dbReference type="SMART" id="SM00421">
    <property type="entry name" value="HTH_LUXR"/>
    <property type="match status" value="1"/>
</dbReference>
<name>A0A154V426_9MICO</name>
<dbReference type="SUPFAM" id="SSF46894">
    <property type="entry name" value="C-terminal effector domain of the bipartite response regulators"/>
    <property type="match status" value="1"/>
</dbReference>
<evidence type="ECO:0000313" key="9">
    <source>
        <dbReference type="Proteomes" id="UP000076218"/>
    </source>
</evidence>
<dbReference type="PRINTS" id="PR00038">
    <property type="entry name" value="HTHLUXR"/>
</dbReference>
<dbReference type="InterPro" id="IPR001789">
    <property type="entry name" value="Sig_transdc_resp-reg_receiver"/>
</dbReference>
<gene>
    <name evidence="8" type="ORF">AWH51_04890</name>
</gene>
<dbReference type="AlphaFoldDB" id="A0A154V426"/>
<evidence type="ECO:0000256" key="5">
    <source>
        <dbReference type="PROSITE-ProRule" id="PRU00169"/>
    </source>
</evidence>
<dbReference type="PROSITE" id="PS50043">
    <property type="entry name" value="HTH_LUXR_2"/>
    <property type="match status" value="1"/>
</dbReference>
<keyword evidence="3" id="KW-0238">DNA-binding</keyword>
<protein>
    <recommendedName>
        <fullName evidence="10">DNA-binding response regulator</fullName>
    </recommendedName>
</protein>
<dbReference type="OrthoDB" id="9808843at2"/>
<evidence type="ECO:0000256" key="3">
    <source>
        <dbReference type="ARBA" id="ARBA00023125"/>
    </source>
</evidence>
<dbReference type="InterPro" id="IPR011006">
    <property type="entry name" value="CheY-like_superfamily"/>
</dbReference>
<dbReference type="Pfam" id="PF00196">
    <property type="entry name" value="GerE"/>
    <property type="match status" value="1"/>
</dbReference>
<evidence type="ECO:0000256" key="1">
    <source>
        <dbReference type="ARBA" id="ARBA00022553"/>
    </source>
</evidence>
<feature type="domain" description="HTH luxR-type" evidence="6">
    <location>
        <begin position="162"/>
        <end position="227"/>
    </location>
</feature>
<keyword evidence="2" id="KW-0805">Transcription regulation</keyword>
<dbReference type="SMART" id="SM00448">
    <property type="entry name" value="REC"/>
    <property type="match status" value="1"/>
</dbReference>
<reference evidence="8 9" key="1">
    <citation type="submission" date="2016-01" db="EMBL/GenBank/DDBJ databases">
        <title>Draft genome sequence of Clavibacter michiganensis subsp. tessellarius DOAB 609.</title>
        <authorList>
            <person name="Tambong J.T."/>
        </authorList>
    </citation>
    <scope>NUCLEOTIDE SEQUENCE [LARGE SCALE GENOMIC DNA]</scope>
    <source>
        <strain evidence="8 9">DOAB 609</strain>
    </source>
</reference>
<dbReference type="Gene3D" id="3.40.50.2300">
    <property type="match status" value="1"/>
</dbReference>
<dbReference type="Pfam" id="PF00072">
    <property type="entry name" value="Response_reg"/>
    <property type="match status" value="1"/>
</dbReference>
<dbReference type="CDD" id="cd17535">
    <property type="entry name" value="REC_NarL-like"/>
    <property type="match status" value="1"/>
</dbReference>
<evidence type="ECO:0000256" key="4">
    <source>
        <dbReference type="ARBA" id="ARBA00023163"/>
    </source>
</evidence>
<dbReference type="SUPFAM" id="SSF52172">
    <property type="entry name" value="CheY-like"/>
    <property type="match status" value="1"/>
</dbReference>
<dbReference type="PANTHER" id="PTHR43214:SF24">
    <property type="entry name" value="TRANSCRIPTIONAL REGULATORY PROTEIN NARL-RELATED"/>
    <property type="match status" value="1"/>
</dbReference>
<dbReference type="STRING" id="31965.AWH51_04890"/>
<dbReference type="InterPro" id="IPR016032">
    <property type="entry name" value="Sig_transdc_resp-reg_C-effctor"/>
</dbReference>
<dbReference type="GO" id="GO:0000160">
    <property type="term" value="P:phosphorelay signal transduction system"/>
    <property type="evidence" value="ECO:0007669"/>
    <property type="project" value="InterPro"/>
</dbReference>
<keyword evidence="4" id="KW-0804">Transcription</keyword>
<dbReference type="PROSITE" id="PS50110">
    <property type="entry name" value="RESPONSE_REGULATORY"/>
    <property type="match status" value="1"/>
</dbReference>
<evidence type="ECO:0008006" key="10">
    <source>
        <dbReference type="Google" id="ProtNLM"/>
    </source>
</evidence>
<keyword evidence="1 5" id="KW-0597">Phosphoprotein</keyword>
<evidence type="ECO:0000256" key="2">
    <source>
        <dbReference type="ARBA" id="ARBA00023015"/>
    </source>
</evidence>
<proteinExistence type="predicted"/>
<dbReference type="InterPro" id="IPR058245">
    <property type="entry name" value="NreC/VraR/RcsB-like_REC"/>
</dbReference>
<feature type="modified residue" description="4-aspartylphosphate" evidence="5">
    <location>
        <position position="73"/>
    </location>
</feature>
<dbReference type="EMBL" id="LQXA01000013">
    <property type="protein sequence ID" value="KZC96122.1"/>
    <property type="molecule type" value="Genomic_DNA"/>
</dbReference>
<accession>A0A154V426</accession>
<comment type="caution">
    <text evidence="8">The sequence shown here is derived from an EMBL/GenBank/DDBJ whole genome shotgun (WGS) entry which is preliminary data.</text>
</comment>
<dbReference type="GO" id="GO:0006355">
    <property type="term" value="P:regulation of DNA-templated transcription"/>
    <property type="evidence" value="ECO:0007669"/>
    <property type="project" value="InterPro"/>
</dbReference>
<dbReference type="PANTHER" id="PTHR43214">
    <property type="entry name" value="TWO-COMPONENT RESPONSE REGULATOR"/>
    <property type="match status" value="1"/>
</dbReference>
<dbReference type="Proteomes" id="UP000076218">
    <property type="component" value="Unassembled WGS sequence"/>
</dbReference>
<evidence type="ECO:0000313" key="8">
    <source>
        <dbReference type="EMBL" id="KZC96122.1"/>
    </source>
</evidence>
<organism evidence="8 9">
    <name type="scientific">Clavibacter tessellarius</name>
    <dbReference type="NCBI Taxonomy" id="31965"/>
    <lineage>
        <taxon>Bacteria</taxon>
        <taxon>Bacillati</taxon>
        <taxon>Actinomycetota</taxon>
        <taxon>Actinomycetes</taxon>
        <taxon>Micrococcales</taxon>
        <taxon>Microbacteriaceae</taxon>
        <taxon>Clavibacter</taxon>
    </lineage>
</organism>